<name>A0AAV0CX57_9ASTE</name>
<evidence type="ECO:0000313" key="3">
    <source>
        <dbReference type="Proteomes" id="UP001152523"/>
    </source>
</evidence>
<dbReference type="AlphaFoldDB" id="A0AAV0CX57"/>
<comment type="caution">
    <text evidence="2">The sequence shown here is derived from an EMBL/GenBank/DDBJ whole genome shotgun (WGS) entry which is preliminary data.</text>
</comment>
<keyword evidence="1" id="KW-0812">Transmembrane</keyword>
<protein>
    <submittedName>
        <fullName evidence="2">Uncharacterized protein</fullName>
    </submittedName>
</protein>
<sequence>MDASAFDFLARVALIACTLFINPILHIGVRDEILLLGQRLLHLFRRIILIRGRP</sequence>
<dbReference type="Proteomes" id="UP001152523">
    <property type="component" value="Unassembled WGS sequence"/>
</dbReference>
<evidence type="ECO:0000256" key="1">
    <source>
        <dbReference type="SAM" id="Phobius"/>
    </source>
</evidence>
<keyword evidence="1" id="KW-1133">Transmembrane helix</keyword>
<reference evidence="2" key="1">
    <citation type="submission" date="2022-07" db="EMBL/GenBank/DDBJ databases">
        <authorList>
            <person name="Macas J."/>
            <person name="Novak P."/>
            <person name="Neumann P."/>
        </authorList>
    </citation>
    <scope>NUCLEOTIDE SEQUENCE</scope>
</reference>
<keyword evidence="1" id="KW-0472">Membrane</keyword>
<keyword evidence="3" id="KW-1185">Reference proteome</keyword>
<dbReference type="EMBL" id="CAMAPF010000056">
    <property type="protein sequence ID" value="CAH9086492.1"/>
    <property type="molecule type" value="Genomic_DNA"/>
</dbReference>
<evidence type="ECO:0000313" key="2">
    <source>
        <dbReference type="EMBL" id="CAH9086492.1"/>
    </source>
</evidence>
<organism evidence="2 3">
    <name type="scientific">Cuscuta epithymum</name>
    <dbReference type="NCBI Taxonomy" id="186058"/>
    <lineage>
        <taxon>Eukaryota</taxon>
        <taxon>Viridiplantae</taxon>
        <taxon>Streptophyta</taxon>
        <taxon>Embryophyta</taxon>
        <taxon>Tracheophyta</taxon>
        <taxon>Spermatophyta</taxon>
        <taxon>Magnoliopsida</taxon>
        <taxon>eudicotyledons</taxon>
        <taxon>Gunneridae</taxon>
        <taxon>Pentapetalae</taxon>
        <taxon>asterids</taxon>
        <taxon>lamiids</taxon>
        <taxon>Solanales</taxon>
        <taxon>Convolvulaceae</taxon>
        <taxon>Cuscuteae</taxon>
        <taxon>Cuscuta</taxon>
        <taxon>Cuscuta subgen. Cuscuta</taxon>
    </lineage>
</organism>
<feature type="transmembrane region" description="Helical" evidence="1">
    <location>
        <begin position="12"/>
        <end position="29"/>
    </location>
</feature>
<proteinExistence type="predicted"/>
<accession>A0AAV0CX57</accession>
<gene>
    <name evidence="2" type="ORF">CEPIT_LOCUS9819</name>
</gene>